<evidence type="ECO:0000259" key="3">
    <source>
        <dbReference type="Pfam" id="PF00534"/>
    </source>
</evidence>
<reference evidence="5 6" key="1">
    <citation type="submission" date="2018-06" db="EMBL/GenBank/DDBJ databases">
        <title>Genomic Encyclopedia of Type Strains, Phase IV (KMG-IV): sequencing the most valuable type-strain genomes for metagenomic binning, comparative biology and taxonomic classification.</title>
        <authorList>
            <person name="Goeker M."/>
        </authorList>
    </citation>
    <scope>NUCLEOTIDE SEQUENCE [LARGE SCALE GENOMIC DNA]</scope>
    <source>
        <strain evidence="5 6">DSM 45521</strain>
    </source>
</reference>
<name>A0A318RV19_WILLI</name>
<evidence type="ECO:0000313" key="5">
    <source>
        <dbReference type="EMBL" id="PYE20220.1"/>
    </source>
</evidence>
<evidence type="ECO:0000313" key="6">
    <source>
        <dbReference type="Proteomes" id="UP000247591"/>
    </source>
</evidence>
<dbReference type="PANTHER" id="PTHR12526:SF510">
    <property type="entry name" value="D-INOSITOL 3-PHOSPHATE GLYCOSYLTRANSFERASE"/>
    <property type="match status" value="1"/>
</dbReference>
<proteinExistence type="predicted"/>
<dbReference type="InterPro" id="IPR001296">
    <property type="entry name" value="Glyco_trans_1"/>
</dbReference>
<organism evidence="5 6">
    <name type="scientific">Williamsia limnetica</name>
    <dbReference type="NCBI Taxonomy" id="882452"/>
    <lineage>
        <taxon>Bacteria</taxon>
        <taxon>Bacillati</taxon>
        <taxon>Actinomycetota</taxon>
        <taxon>Actinomycetes</taxon>
        <taxon>Mycobacteriales</taxon>
        <taxon>Nocardiaceae</taxon>
        <taxon>Williamsia</taxon>
    </lineage>
</organism>
<dbReference type="OrthoDB" id="3632147at2"/>
<evidence type="ECO:0000259" key="4">
    <source>
        <dbReference type="Pfam" id="PF13439"/>
    </source>
</evidence>
<gene>
    <name evidence="5" type="ORF">DFR67_102358</name>
</gene>
<keyword evidence="2 5" id="KW-0808">Transferase</keyword>
<feature type="domain" description="Glycosyl transferase family 1" evidence="3">
    <location>
        <begin position="200"/>
        <end position="352"/>
    </location>
</feature>
<dbReference type="GO" id="GO:0016757">
    <property type="term" value="F:glycosyltransferase activity"/>
    <property type="evidence" value="ECO:0007669"/>
    <property type="project" value="UniProtKB-KW"/>
</dbReference>
<dbReference type="Pfam" id="PF00534">
    <property type="entry name" value="Glycos_transf_1"/>
    <property type="match status" value="1"/>
</dbReference>
<evidence type="ECO:0000256" key="2">
    <source>
        <dbReference type="ARBA" id="ARBA00022679"/>
    </source>
</evidence>
<keyword evidence="6" id="KW-1185">Reference proteome</keyword>
<sequence>MTRPLRVLLLIDAFRMGGAETLLAPLAVAFRDSNVEMEFVSVLDASADAVKTNEILTEAGVATRALGIKRLLDPTAIPKVVREIRRADFDVVHAHLEMATTLAVPAAAIAGRSAVCTFHHVARPLTGREGARERLAVAAAGHAYRALFVSQASRDSFQEIYRPKGLPGNWGVMHNGIDIGNFVPGPVDAEVRTELGGTGGPLVVLPAAFRDFKGIPNAIRAWPLVLERFPDAVLSLVGGGSAEAELRAEVSAAGVGRNVVFAGIRSDMPKVYRAADIVLLPSIHGENLPTVLIEAAASGRVVAASRTGGISDIVVHGETGMLFEPNNPRALADTVIGLLADPGRCRTLGEAAVIRARSEFSASSWAERLYALYAEAAGKKR</sequence>
<protein>
    <submittedName>
        <fullName evidence="5">Glycosyltransferase involved in cell wall biosynthesis</fullName>
    </submittedName>
</protein>
<dbReference type="CDD" id="cd03801">
    <property type="entry name" value="GT4_PimA-like"/>
    <property type="match status" value="1"/>
</dbReference>
<dbReference type="EMBL" id="QJSP01000002">
    <property type="protein sequence ID" value="PYE20220.1"/>
    <property type="molecule type" value="Genomic_DNA"/>
</dbReference>
<dbReference type="Gene3D" id="3.40.50.2000">
    <property type="entry name" value="Glycogen Phosphorylase B"/>
    <property type="match status" value="2"/>
</dbReference>
<dbReference type="Proteomes" id="UP000247591">
    <property type="component" value="Unassembled WGS sequence"/>
</dbReference>
<feature type="domain" description="Glycosyltransferase subfamily 4-like N-terminal" evidence="4">
    <location>
        <begin position="16"/>
        <end position="179"/>
    </location>
</feature>
<accession>A0A318RV19</accession>
<dbReference type="AlphaFoldDB" id="A0A318RV19"/>
<keyword evidence="1" id="KW-0328">Glycosyltransferase</keyword>
<comment type="caution">
    <text evidence="5">The sequence shown here is derived from an EMBL/GenBank/DDBJ whole genome shotgun (WGS) entry which is preliminary data.</text>
</comment>
<dbReference type="InterPro" id="IPR028098">
    <property type="entry name" value="Glyco_trans_4-like_N"/>
</dbReference>
<dbReference type="RefSeq" id="WP_110468213.1">
    <property type="nucleotide sequence ID" value="NZ_QJSP01000002.1"/>
</dbReference>
<dbReference type="Pfam" id="PF13439">
    <property type="entry name" value="Glyco_transf_4"/>
    <property type="match status" value="1"/>
</dbReference>
<evidence type="ECO:0000256" key="1">
    <source>
        <dbReference type="ARBA" id="ARBA00022676"/>
    </source>
</evidence>
<dbReference type="PANTHER" id="PTHR12526">
    <property type="entry name" value="GLYCOSYLTRANSFERASE"/>
    <property type="match status" value="1"/>
</dbReference>
<dbReference type="SUPFAM" id="SSF53756">
    <property type="entry name" value="UDP-Glycosyltransferase/glycogen phosphorylase"/>
    <property type="match status" value="1"/>
</dbReference>